<proteinExistence type="predicted"/>
<protein>
    <submittedName>
        <fullName evidence="1">Uncharacterized protein</fullName>
    </submittedName>
</protein>
<reference evidence="1" key="1">
    <citation type="submission" date="2023-02" db="EMBL/GenBank/DDBJ databases">
        <title>Kitasatospora phosalacinea NBRC 14362.</title>
        <authorList>
            <person name="Ichikawa N."/>
            <person name="Sato H."/>
            <person name="Tonouchi N."/>
        </authorList>
    </citation>
    <scope>NUCLEOTIDE SEQUENCE</scope>
    <source>
        <strain evidence="1">NBRC 14362</strain>
    </source>
</reference>
<dbReference type="EMBL" id="BSRX01000006">
    <property type="protein sequence ID" value="GLW53257.1"/>
    <property type="molecule type" value="Genomic_DNA"/>
</dbReference>
<evidence type="ECO:0000313" key="2">
    <source>
        <dbReference type="Proteomes" id="UP001165143"/>
    </source>
</evidence>
<name>A0A9W6PE36_9ACTN</name>
<comment type="caution">
    <text evidence="1">The sequence shown here is derived from an EMBL/GenBank/DDBJ whole genome shotgun (WGS) entry which is preliminary data.</text>
</comment>
<accession>A0A9W6PE36</accession>
<sequence length="62" mass="6433">MNQRATVGPKRFSRVEPMTTARFRGAAVAVMVGRSFLVRPSAAAWVDAVNATEAGTGPASVG</sequence>
<dbReference type="AlphaFoldDB" id="A0A9W6PE36"/>
<evidence type="ECO:0000313" key="1">
    <source>
        <dbReference type="EMBL" id="GLW53257.1"/>
    </source>
</evidence>
<gene>
    <name evidence="1" type="ORF">Kpho01_12680</name>
</gene>
<dbReference type="Proteomes" id="UP001165143">
    <property type="component" value="Unassembled WGS sequence"/>
</dbReference>
<organism evidence="1 2">
    <name type="scientific">Kitasatospora phosalacinea</name>
    <dbReference type="NCBI Taxonomy" id="2065"/>
    <lineage>
        <taxon>Bacteria</taxon>
        <taxon>Bacillati</taxon>
        <taxon>Actinomycetota</taxon>
        <taxon>Actinomycetes</taxon>
        <taxon>Kitasatosporales</taxon>
        <taxon>Streptomycetaceae</taxon>
        <taxon>Kitasatospora</taxon>
    </lineage>
</organism>